<keyword evidence="3" id="KW-1185">Reference proteome</keyword>
<accession>K0R2Q6</accession>
<evidence type="ECO:0000256" key="1">
    <source>
        <dbReference type="SAM" id="MobiDB-lite"/>
    </source>
</evidence>
<reference evidence="2 3" key="1">
    <citation type="journal article" date="2012" name="Genome Biol.">
        <title>Genome and low-iron response of an oceanic diatom adapted to chronic iron limitation.</title>
        <authorList>
            <person name="Lommer M."/>
            <person name="Specht M."/>
            <person name="Roy A.S."/>
            <person name="Kraemer L."/>
            <person name="Andreson R."/>
            <person name="Gutowska M.A."/>
            <person name="Wolf J."/>
            <person name="Bergner S.V."/>
            <person name="Schilhabel M.B."/>
            <person name="Klostermeier U.C."/>
            <person name="Beiko R.G."/>
            <person name="Rosenstiel P."/>
            <person name="Hippler M."/>
            <person name="Laroche J."/>
        </authorList>
    </citation>
    <scope>NUCLEOTIDE SEQUENCE [LARGE SCALE GENOMIC DNA]</scope>
    <source>
        <strain evidence="2 3">CCMP1005</strain>
    </source>
</reference>
<dbReference type="AlphaFoldDB" id="K0R2Q6"/>
<sequence length="233" mass="25578">MLHEDRSARSAYRVAHSNSPGPGIAGRASERPGKARIASTFVEFSESVLHCDKTRRGGPRIVSCGPSFDEVVRMGRKVASWKLALARKAAQRDETTHRKARDDSDETQQTGCRGVSKDTRRTACSDVQRPTQLPPGAVAEEEDTRGALRRRQGRVDDTRRGRGVVWALSRAGQFRPPVPLAHTPPAYSLRRTAQSAGGKDAAGTSIPCQPARLLSLNDPFHYPFVDEGPKWKD</sequence>
<protein>
    <submittedName>
        <fullName evidence="2">Uncharacterized protein</fullName>
    </submittedName>
</protein>
<feature type="region of interest" description="Disordered" evidence="1">
    <location>
        <begin position="87"/>
        <end position="158"/>
    </location>
</feature>
<proteinExistence type="predicted"/>
<feature type="compositionally biased region" description="Basic and acidic residues" evidence="1">
    <location>
        <begin position="90"/>
        <end position="102"/>
    </location>
</feature>
<name>K0R2Q6_THAOC</name>
<evidence type="ECO:0000313" key="3">
    <source>
        <dbReference type="Proteomes" id="UP000266841"/>
    </source>
</evidence>
<organism evidence="2 3">
    <name type="scientific">Thalassiosira oceanica</name>
    <name type="common">Marine diatom</name>
    <dbReference type="NCBI Taxonomy" id="159749"/>
    <lineage>
        <taxon>Eukaryota</taxon>
        <taxon>Sar</taxon>
        <taxon>Stramenopiles</taxon>
        <taxon>Ochrophyta</taxon>
        <taxon>Bacillariophyta</taxon>
        <taxon>Coscinodiscophyceae</taxon>
        <taxon>Thalassiosirophycidae</taxon>
        <taxon>Thalassiosirales</taxon>
        <taxon>Thalassiosiraceae</taxon>
        <taxon>Thalassiosira</taxon>
    </lineage>
</organism>
<comment type="caution">
    <text evidence="2">The sequence shown here is derived from an EMBL/GenBank/DDBJ whole genome shotgun (WGS) entry which is preliminary data.</text>
</comment>
<dbReference type="EMBL" id="AGNL01047756">
    <property type="protein sequence ID" value="EJK46440.1"/>
    <property type="molecule type" value="Genomic_DNA"/>
</dbReference>
<evidence type="ECO:0000313" key="2">
    <source>
        <dbReference type="EMBL" id="EJK46440.1"/>
    </source>
</evidence>
<gene>
    <name evidence="2" type="ORF">THAOC_34890</name>
</gene>
<feature type="region of interest" description="Disordered" evidence="1">
    <location>
        <begin position="1"/>
        <end position="33"/>
    </location>
</feature>
<dbReference type="Proteomes" id="UP000266841">
    <property type="component" value="Unassembled WGS sequence"/>
</dbReference>